<dbReference type="Gene3D" id="2.10.230.10">
    <property type="entry name" value="Heat shock protein DnaJ, cysteine-rich domain"/>
    <property type="match status" value="1"/>
</dbReference>
<evidence type="ECO:0008006" key="4">
    <source>
        <dbReference type="Google" id="ProtNLM"/>
    </source>
</evidence>
<name>A0ABP7EUL3_9ACTN</name>
<dbReference type="SUPFAM" id="SSF57938">
    <property type="entry name" value="DnaJ/Hsp40 cysteine-rich domain"/>
    <property type="match status" value="1"/>
</dbReference>
<feature type="region of interest" description="Disordered" evidence="1">
    <location>
        <begin position="15"/>
        <end position="49"/>
    </location>
</feature>
<gene>
    <name evidence="2" type="ORF">GCM10022402_00830</name>
</gene>
<protein>
    <recommendedName>
        <fullName evidence="4">Molecular chaperone DnaJ</fullName>
    </recommendedName>
</protein>
<evidence type="ECO:0000256" key="1">
    <source>
        <dbReference type="SAM" id="MobiDB-lite"/>
    </source>
</evidence>
<evidence type="ECO:0000313" key="3">
    <source>
        <dbReference type="Proteomes" id="UP001500908"/>
    </source>
</evidence>
<organism evidence="2 3">
    <name type="scientific">Salinactinospora qingdaonensis</name>
    <dbReference type="NCBI Taxonomy" id="702744"/>
    <lineage>
        <taxon>Bacteria</taxon>
        <taxon>Bacillati</taxon>
        <taxon>Actinomycetota</taxon>
        <taxon>Actinomycetes</taxon>
        <taxon>Streptosporangiales</taxon>
        <taxon>Nocardiopsidaceae</taxon>
        <taxon>Salinactinospora</taxon>
    </lineage>
</organism>
<reference evidence="3" key="1">
    <citation type="journal article" date="2019" name="Int. J. Syst. Evol. Microbiol.">
        <title>The Global Catalogue of Microorganisms (GCM) 10K type strain sequencing project: providing services to taxonomists for standard genome sequencing and annotation.</title>
        <authorList>
            <consortium name="The Broad Institute Genomics Platform"/>
            <consortium name="The Broad Institute Genome Sequencing Center for Infectious Disease"/>
            <person name="Wu L."/>
            <person name="Ma J."/>
        </authorList>
    </citation>
    <scope>NUCLEOTIDE SEQUENCE [LARGE SCALE GENOMIC DNA]</scope>
    <source>
        <strain evidence="3">JCM 17137</strain>
    </source>
</reference>
<dbReference type="EMBL" id="BAABDD010000001">
    <property type="protein sequence ID" value="GAA3724036.1"/>
    <property type="molecule type" value="Genomic_DNA"/>
</dbReference>
<accession>A0ABP7EUL3</accession>
<dbReference type="Proteomes" id="UP001500908">
    <property type="component" value="Unassembled WGS sequence"/>
</dbReference>
<keyword evidence="3" id="KW-1185">Reference proteome</keyword>
<dbReference type="RefSeq" id="WP_344966211.1">
    <property type="nucleotide sequence ID" value="NZ_BAABDD010000001.1"/>
</dbReference>
<dbReference type="InterPro" id="IPR036410">
    <property type="entry name" value="HSP_DnaJ_Cys-rich_dom_sf"/>
</dbReference>
<evidence type="ECO:0000313" key="2">
    <source>
        <dbReference type="EMBL" id="GAA3724036.1"/>
    </source>
</evidence>
<proteinExistence type="predicted"/>
<sequence length="49" mass="5303">MATCRTCNGTGEIDILTTDDDGERVTRHQPCHTCGGSGERDDWPPPGSR</sequence>
<comment type="caution">
    <text evidence="2">The sequence shown here is derived from an EMBL/GenBank/DDBJ whole genome shotgun (WGS) entry which is preliminary data.</text>
</comment>